<organism evidence="1 2">
    <name type="scientific">Angomonas deanei</name>
    <dbReference type="NCBI Taxonomy" id="59799"/>
    <lineage>
        <taxon>Eukaryota</taxon>
        <taxon>Discoba</taxon>
        <taxon>Euglenozoa</taxon>
        <taxon>Kinetoplastea</taxon>
        <taxon>Metakinetoplastina</taxon>
        <taxon>Trypanosomatida</taxon>
        <taxon>Trypanosomatidae</taxon>
        <taxon>Strigomonadinae</taxon>
        <taxon>Angomonas</taxon>
    </lineage>
</organism>
<accession>A0A7G2CV89</accession>
<dbReference type="VEuPathDB" id="TriTrypDB:ADEAN_000976200"/>
<name>A0A7G2CV89_9TRYP</name>
<reference evidence="1 2" key="1">
    <citation type="submission" date="2020-08" db="EMBL/GenBank/DDBJ databases">
        <authorList>
            <person name="Newling K."/>
            <person name="Davey J."/>
            <person name="Forrester S."/>
        </authorList>
    </citation>
    <scope>NUCLEOTIDE SEQUENCE [LARGE SCALE GENOMIC DNA]</scope>
    <source>
        <strain evidence="2">Crithidia deanei Carvalho (ATCC PRA-265)</strain>
    </source>
</reference>
<evidence type="ECO:0000313" key="2">
    <source>
        <dbReference type="Proteomes" id="UP000515908"/>
    </source>
</evidence>
<sequence length="250" mass="27559">MEGEKQPPTTQVALTFDTSPFHDGHKKSVLHLTVDKVGKGGVVVNVTCLLLKASSQLQQESFSKELFTKQFKPSHHNASVIAESESHFNEQSPMENLQTSLNTYAPTLLPNEIPVVFVNCSDTNLYLGTGEAGDVTSTAEWHKQPLPKLDKNTFVVATLRTSGEVLSFPSVRYESADRKCMFTTVADETGKITTMCSNKAKGEVAVSSVSVAEHNFYLIMMTVTAPTFNDDDLQKDDVKLALQEHGWYIL</sequence>
<dbReference type="AlphaFoldDB" id="A0A7G2CV89"/>
<keyword evidence="2" id="KW-1185">Reference proteome</keyword>
<protein>
    <submittedName>
        <fullName evidence="1">Uncharacterized protein</fullName>
    </submittedName>
</protein>
<gene>
    <name evidence="1" type="ORF">ADEAN_000976200</name>
</gene>
<dbReference type="Proteomes" id="UP000515908">
    <property type="component" value="Chromosome 25"/>
</dbReference>
<proteinExistence type="predicted"/>
<dbReference type="EMBL" id="LR877169">
    <property type="protein sequence ID" value="CAD2222222.1"/>
    <property type="molecule type" value="Genomic_DNA"/>
</dbReference>
<evidence type="ECO:0000313" key="1">
    <source>
        <dbReference type="EMBL" id="CAD2222222.1"/>
    </source>
</evidence>